<accession>A0A4T2C3T7</accession>
<name>A0A4T2C3T7_9MICO</name>
<gene>
    <name evidence="1" type="ORF">D4765_08720</name>
</gene>
<evidence type="ECO:0000313" key="2">
    <source>
        <dbReference type="Proteomes" id="UP000306192"/>
    </source>
</evidence>
<reference evidence="1 2" key="1">
    <citation type="journal article" date="2019" name="Microorganisms">
        <title>Systematic Affiliation and Genome Analysis of Subtercola vilae DB165(T) with Particular Emphasis on Cold Adaptation of an Isolate from a High-Altitude Cold Volcano Lake.</title>
        <authorList>
            <person name="Villalobos A.S."/>
            <person name="Wiese J."/>
            <person name="Imhoff J.F."/>
            <person name="Dorador C."/>
            <person name="Keller A."/>
            <person name="Hentschel U."/>
        </authorList>
    </citation>
    <scope>NUCLEOTIDE SEQUENCE [LARGE SCALE GENOMIC DNA]</scope>
    <source>
        <strain evidence="1 2">DB165</strain>
    </source>
</reference>
<evidence type="ECO:0000313" key="1">
    <source>
        <dbReference type="EMBL" id="TIH37096.1"/>
    </source>
</evidence>
<evidence type="ECO:0008006" key="3">
    <source>
        <dbReference type="Google" id="ProtNLM"/>
    </source>
</evidence>
<organism evidence="1 2">
    <name type="scientific">Subtercola vilae</name>
    <dbReference type="NCBI Taxonomy" id="2056433"/>
    <lineage>
        <taxon>Bacteria</taxon>
        <taxon>Bacillati</taxon>
        <taxon>Actinomycetota</taxon>
        <taxon>Actinomycetes</taxon>
        <taxon>Micrococcales</taxon>
        <taxon>Microbacteriaceae</taxon>
        <taxon>Subtercola</taxon>
    </lineage>
</organism>
<comment type="caution">
    <text evidence="1">The sequence shown here is derived from an EMBL/GenBank/DDBJ whole genome shotgun (WGS) entry which is preliminary data.</text>
</comment>
<proteinExistence type="predicted"/>
<keyword evidence="2" id="KW-1185">Reference proteome</keyword>
<dbReference type="Proteomes" id="UP000306192">
    <property type="component" value="Unassembled WGS sequence"/>
</dbReference>
<sequence length="109" mass="11173">MKKFQTAEPVDETAEGTVRQGLTRRQIAAISGAAYAAPVGTYPAKTITFSLGLAIAAGSSQTFALSVLLGAGTVDDGTVLSWDTSVKILGSYQVGSEKTSDLSWVGTSA</sequence>
<dbReference type="AlphaFoldDB" id="A0A4T2C3T7"/>
<protein>
    <recommendedName>
        <fullName evidence="3">Head decoration protein</fullName>
    </recommendedName>
</protein>
<dbReference type="RefSeq" id="WP_136641907.1">
    <property type="nucleotide sequence ID" value="NZ_QYRT01000013.1"/>
</dbReference>
<dbReference type="EMBL" id="QYRT01000013">
    <property type="protein sequence ID" value="TIH37096.1"/>
    <property type="molecule type" value="Genomic_DNA"/>
</dbReference>